<dbReference type="FunFam" id="3.30.160.60:FF:000690">
    <property type="entry name" value="Zinc finger protein 354C"/>
    <property type="match status" value="1"/>
</dbReference>
<accession>A0AAJ7X9Z0</accession>
<proteinExistence type="predicted"/>
<dbReference type="GO" id="GO:1990837">
    <property type="term" value="F:sequence-specific double-stranded DNA binding"/>
    <property type="evidence" value="ECO:0007669"/>
    <property type="project" value="UniProtKB-ARBA"/>
</dbReference>
<evidence type="ECO:0000256" key="6">
    <source>
        <dbReference type="SAM" id="MobiDB-lite"/>
    </source>
</evidence>
<evidence type="ECO:0000256" key="2">
    <source>
        <dbReference type="ARBA" id="ARBA00022737"/>
    </source>
</evidence>
<dbReference type="PANTHER" id="PTHR23235">
    <property type="entry name" value="KRUEPPEL-LIKE TRANSCRIPTION FACTOR"/>
    <property type="match status" value="1"/>
</dbReference>
<evidence type="ECO:0000256" key="3">
    <source>
        <dbReference type="ARBA" id="ARBA00022771"/>
    </source>
</evidence>
<dbReference type="PROSITE" id="PS00028">
    <property type="entry name" value="ZINC_FINGER_C2H2_1"/>
    <property type="match status" value="2"/>
</dbReference>
<reference evidence="9" key="1">
    <citation type="submission" date="2025-08" db="UniProtKB">
        <authorList>
            <consortium name="RefSeq"/>
        </authorList>
    </citation>
    <scope>IDENTIFICATION</scope>
    <source>
        <tissue evidence="9">Sperm</tissue>
    </source>
</reference>
<dbReference type="FunFam" id="3.30.160.60:FF:000303">
    <property type="entry name" value="Zinc finger protein 41"/>
    <property type="match status" value="1"/>
</dbReference>
<dbReference type="InterPro" id="IPR036236">
    <property type="entry name" value="Znf_C2H2_sf"/>
</dbReference>
<evidence type="ECO:0000256" key="4">
    <source>
        <dbReference type="ARBA" id="ARBA00022833"/>
    </source>
</evidence>
<evidence type="ECO:0000256" key="1">
    <source>
        <dbReference type="ARBA" id="ARBA00022723"/>
    </source>
</evidence>
<dbReference type="FunFam" id="3.30.160.60:FF:002343">
    <property type="entry name" value="Zinc finger protein 33A"/>
    <property type="match status" value="1"/>
</dbReference>
<keyword evidence="3 5" id="KW-0863">Zinc-finger</keyword>
<keyword evidence="2" id="KW-0677">Repeat</keyword>
<keyword evidence="1" id="KW-0479">Metal-binding</keyword>
<dbReference type="RefSeq" id="XP_032826716.1">
    <property type="nucleotide sequence ID" value="XM_032970825.1"/>
</dbReference>
<evidence type="ECO:0000259" key="7">
    <source>
        <dbReference type="PROSITE" id="PS50157"/>
    </source>
</evidence>
<dbReference type="PROSITE" id="PS50157">
    <property type="entry name" value="ZINC_FINGER_C2H2_2"/>
    <property type="match status" value="3"/>
</dbReference>
<protein>
    <submittedName>
        <fullName evidence="9">Zinc finger protein 565-like isoform X2</fullName>
    </submittedName>
</protein>
<evidence type="ECO:0000256" key="5">
    <source>
        <dbReference type="PROSITE-ProRule" id="PRU00042"/>
    </source>
</evidence>
<name>A0AAJ7X9Z0_PETMA</name>
<evidence type="ECO:0000313" key="9">
    <source>
        <dbReference type="RefSeq" id="XP_032826716.1"/>
    </source>
</evidence>
<keyword evidence="4" id="KW-0862">Zinc</keyword>
<feature type="domain" description="C2H2-type" evidence="7">
    <location>
        <begin position="413"/>
        <end position="440"/>
    </location>
</feature>
<organism evidence="8 9">
    <name type="scientific">Petromyzon marinus</name>
    <name type="common">Sea lamprey</name>
    <dbReference type="NCBI Taxonomy" id="7757"/>
    <lineage>
        <taxon>Eukaryota</taxon>
        <taxon>Metazoa</taxon>
        <taxon>Chordata</taxon>
        <taxon>Craniata</taxon>
        <taxon>Vertebrata</taxon>
        <taxon>Cyclostomata</taxon>
        <taxon>Hyperoartia</taxon>
        <taxon>Petromyzontiformes</taxon>
        <taxon>Petromyzontidae</taxon>
        <taxon>Petromyzon</taxon>
    </lineage>
</organism>
<keyword evidence="8" id="KW-1185">Reference proteome</keyword>
<dbReference type="AlphaFoldDB" id="A0AAJ7X9Z0"/>
<sequence>MAACAVEANPRGDFPAWLAARGMKPTFADAMERELGISDYEELLACAEDAQVTAELLGAARDRLPFAFYAVLRRLVLALAPKRRRGRRRRGTIPVAGDSDDEGEERRGSLDEDDEDAGACGPRCEGALASRAVLGSLLDAIVATLSSLSRELLQSAQRFRCLEPALGAIGVEAVEGPAAPSVVEGGEQDSEPVETYQSVEEQGGWAEMSTDNIKQESEAGAEAKCDLKGSQAGEPVGEWDPADCYEEETAHGWASLKAEQDTACGGENCYEYQEGQLHTENPDFDRNHFAAAVDAASVGHHQQAGTAVAVGSARPIRPHQHQHYGTPAGLAREPKTRDGSAWNGATIITRLQKHEQAVTGASQESPFPPTGSGYRITVAQPARFRSAGRRGSDGNGGIGSSGSSAGPAPPRPFCCEVCGKSFLQQGSLQIHRRRHTGERPYACADCGRRFSVFCNLTRHRKTHTGEKPYACHACGKGFIQLIHLNKHRCSCVLIS</sequence>
<dbReference type="SMART" id="SM00355">
    <property type="entry name" value="ZnF_C2H2"/>
    <property type="match status" value="3"/>
</dbReference>
<dbReference type="GO" id="GO:0008270">
    <property type="term" value="F:zinc ion binding"/>
    <property type="evidence" value="ECO:0007669"/>
    <property type="project" value="UniProtKB-KW"/>
</dbReference>
<dbReference type="Gene3D" id="3.30.160.60">
    <property type="entry name" value="Classic Zinc Finger"/>
    <property type="match status" value="3"/>
</dbReference>
<dbReference type="Proteomes" id="UP001318040">
    <property type="component" value="Chromosome 44"/>
</dbReference>
<feature type="region of interest" description="Disordered" evidence="6">
    <location>
        <begin position="385"/>
        <end position="409"/>
    </location>
</feature>
<dbReference type="Pfam" id="PF00096">
    <property type="entry name" value="zf-C2H2"/>
    <property type="match status" value="2"/>
</dbReference>
<evidence type="ECO:0000313" key="8">
    <source>
        <dbReference type="Proteomes" id="UP001318040"/>
    </source>
</evidence>
<feature type="domain" description="C2H2-type" evidence="7">
    <location>
        <begin position="441"/>
        <end position="468"/>
    </location>
</feature>
<feature type="region of interest" description="Disordered" evidence="6">
    <location>
        <begin position="88"/>
        <end position="121"/>
    </location>
</feature>
<gene>
    <name evidence="9" type="primary">LOC116951941</name>
</gene>
<dbReference type="SUPFAM" id="SSF57667">
    <property type="entry name" value="beta-beta-alpha zinc fingers"/>
    <property type="match status" value="2"/>
</dbReference>
<feature type="domain" description="C2H2-type" evidence="7">
    <location>
        <begin position="469"/>
        <end position="488"/>
    </location>
</feature>
<dbReference type="InterPro" id="IPR013087">
    <property type="entry name" value="Znf_C2H2_type"/>
</dbReference>